<dbReference type="CDD" id="cd11372">
    <property type="entry name" value="RNase_PH_RRP46"/>
    <property type="match status" value="1"/>
</dbReference>
<feature type="domain" description="Exoribonuclease phosphorolytic" evidence="7">
    <location>
        <begin position="137"/>
        <end position="205"/>
    </location>
</feature>
<evidence type="ECO:0000256" key="2">
    <source>
        <dbReference type="ARBA" id="ARBA00006678"/>
    </source>
</evidence>
<dbReference type="InterPro" id="IPR036345">
    <property type="entry name" value="ExoRNase_PH_dom2_sf"/>
</dbReference>
<evidence type="ECO:0000256" key="3">
    <source>
        <dbReference type="ARBA" id="ARBA00022552"/>
    </source>
</evidence>
<dbReference type="GO" id="GO:0003723">
    <property type="term" value="F:RNA binding"/>
    <property type="evidence" value="ECO:0007669"/>
    <property type="project" value="TreeGrafter"/>
</dbReference>
<keyword evidence="5" id="KW-0539">Nucleus</keyword>
<dbReference type="InterPro" id="IPR001247">
    <property type="entry name" value="ExoRNase_PH_dom1"/>
</dbReference>
<organism evidence="8 9">
    <name type="scientific">Lachancea mirantina</name>
    <dbReference type="NCBI Taxonomy" id="1230905"/>
    <lineage>
        <taxon>Eukaryota</taxon>
        <taxon>Fungi</taxon>
        <taxon>Dikarya</taxon>
        <taxon>Ascomycota</taxon>
        <taxon>Saccharomycotina</taxon>
        <taxon>Saccharomycetes</taxon>
        <taxon>Saccharomycetales</taxon>
        <taxon>Saccharomycetaceae</taxon>
        <taxon>Lachancea</taxon>
    </lineage>
</organism>
<dbReference type="PANTHER" id="PTHR11953:SF1">
    <property type="entry name" value="EXOSOME COMPLEX COMPONENT RRP46"/>
    <property type="match status" value="1"/>
</dbReference>
<dbReference type="OrthoDB" id="27298at2759"/>
<dbReference type="Gene3D" id="3.30.230.70">
    <property type="entry name" value="GHMP Kinase, N-terminal domain"/>
    <property type="match status" value="1"/>
</dbReference>
<name>A0A1G4JJ27_9SACH</name>
<keyword evidence="3" id="KW-0698">rRNA processing</keyword>
<dbReference type="InterPro" id="IPR027408">
    <property type="entry name" value="PNPase/RNase_PH_dom_sf"/>
</dbReference>
<dbReference type="InterPro" id="IPR020568">
    <property type="entry name" value="Ribosomal_Su5_D2-typ_SF"/>
</dbReference>
<dbReference type="GO" id="GO:0071028">
    <property type="term" value="P:nuclear mRNA surveillance"/>
    <property type="evidence" value="ECO:0007669"/>
    <property type="project" value="TreeGrafter"/>
</dbReference>
<dbReference type="AlphaFoldDB" id="A0A1G4JJ27"/>
<dbReference type="EMBL" id="LT598465">
    <property type="protein sequence ID" value="SCU90405.1"/>
    <property type="molecule type" value="Genomic_DNA"/>
</dbReference>
<protein>
    <submittedName>
        <fullName evidence="8">LAMI_0E01926g1_1</fullName>
    </submittedName>
</protein>
<dbReference type="GO" id="GO:0000177">
    <property type="term" value="C:cytoplasmic exosome (RNase complex)"/>
    <property type="evidence" value="ECO:0007669"/>
    <property type="project" value="UniProtKB-ARBA"/>
</dbReference>
<dbReference type="GO" id="GO:0005730">
    <property type="term" value="C:nucleolus"/>
    <property type="evidence" value="ECO:0007669"/>
    <property type="project" value="UniProtKB-SubCell"/>
</dbReference>
<evidence type="ECO:0000313" key="9">
    <source>
        <dbReference type="Proteomes" id="UP000191024"/>
    </source>
</evidence>
<reference evidence="8 9" key="1">
    <citation type="submission" date="2016-03" db="EMBL/GenBank/DDBJ databases">
        <authorList>
            <person name="Devillers H."/>
        </authorList>
    </citation>
    <scope>NUCLEOTIDE SEQUENCE [LARGE SCALE GENOMIC DNA]</scope>
    <source>
        <strain evidence="8">CBS 11717</strain>
    </source>
</reference>
<evidence type="ECO:0000259" key="7">
    <source>
        <dbReference type="Pfam" id="PF03725"/>
    </source>
</evidence>
<dbReference type="FunFam" id="3.30.230.70:FF:000027">
    <property type="entry name" value="Exosome complex component RRP46"/>
    <property type="match status" value="1"/>
</dbReference>
<dbReference type="GO" id="GO:0071051">
    <property type="term" value="P:poly(A)-dependent snoRNA 3'-end processing"/>
    <property type="evidence" value="ECO:0007669"/>
    <property type="project" value="TreeGrafter"/>
</dbReference>
<dbReference type="SUPFAM" id="SSF55666">
    <property type="entry name" value="Ribonuclease PH domain 2-like"/>
    <property type="match status" value="1"/>
</dbReference>
<comment type="similarity">
    <text evidence="2">Belongs to the RNase PH family.</text>
</comment>
<dbReference type="Proteomes" id="UP000191024">
    <property type="component" value="Chromosome E"/>
</dbReference>
<evidence type="ECO:0000313" key="8">
    <source>
        <dbReference type="EMBL" id="SCU90405.1"/>
    </source>
</evidence>
<dbReference type="STRING" id="1230905.A0A1G4JJ27"/>
<dbReference type="PANTHER" id="PTHR11953">
    <property type="entry name" value="EXOSOME COMPLEX COMPONENT"/>
    <property type="match status" value="1"/>
</dbReference>
<comment type="subcellular location">
    <subcellularLocation>
        <location evidence="1">Nucleus</location>
    </subcellularLocation>
</comment>
<dbReference type="GO" id="GO:0034475">
    <property type="term" value="P:U4 snRNA 3'-end processing"/>
    <property type="evidence" value="ECO:0007669"/>
    <property type="project" value="TreeGrafter"/>
</dbReference>
<dbReference type="Pfam" id="PF01138">
    <property type="entry name" value="RNase_PH"/>
    <property type="match status" value="1"/>
</dbReference>
<dbReference type="SUPFAM" id="SSF54211">
    <property type="entry name" value="Ribosomal protein S5 domain 2-like"/>
    <property type="match status" value="1"/>
</dbReference>
<evidence type="ECO:0000256" key="4">
    <source>
        <dbReference type="ARBA" id="ARBA00022835"/>
    </source>
</evidence>
<dbReference type="GO" id="GO:0071038">
    <property type="term" value="P:TRAMP-dependent tRNA surveillance pathway"/>
    <property type="evidence" value="ECO:0007669"/>
    <property type="project" value="UniProtKB-ARBA"/>
</dbReference>
<accession>A0A1G4JJ27</accession>
<dbReference type="InterPro" id="IPR015847">
    <property type="entry name" value="ExoRNase_PH_dom2"/>
</dbReference>
<proteinExistence type="inferred from homology"/>
<dbReference type="Pfam" id="PF03725">
    <property type="entry name" value="RNase_PH_C"/>
    <property type="match status" value="1"/>
</dbReference>
<evidence type="ECO:0000259" key="6">
    <source>
        <dbReference type="Pfam" id="PF01138"/>
    </source>
</evidence>
<evidence type="ECO:0000256" key="5">
    <source>
        <dbReference type="ARBA" id="ARBA00023242"/>
    </source>
</evidence>
<keyword evidence="9" id="KW-1185">Reference proteome</keyword>
<evidence type="ECO:0000256" key="1">
    <source>
        <dbReference type="ARBA" id="ARBA00004123"/>
    </source>
</evidence>
<dbReference type="GO" id="GO:0016075">
    <property type="term" value="P:rRNA catabolic process"/>
    <property type="evidence" value="ECO:0007669"/>
    <property type="project" value="TreeGrafter"/>
</dbReference>
<sequence>MADLTDFEAKFQVLTQVDGSARFESFGTSVLCSVTGPIEPKARQELPTQLALEIVVRPSKGVPTTREKLLEDKLRGVLTPVLVRYLYPRQLCQICFQILESGENEQFHSVRELSSCINAAFLALADAGVGLQNCFASCCAAVISNADQDVLINPSAEQLRNASSTHVLAFDSENGREPDSHLLLLESSGDFEEETLNKILDAGEKACLQTVQRLRQALKTKVEQDLVWRT</sequence>
<feature type="domain" description="Exoribonuclease phosphorolytic" evidence="6">
    <location>
        <begin position="6"/>
        <end position="129"/>
    </location>
</feature>
<dbReference type="GO" id="GO:0000467">
    <property type="term" value="P:exonucleolytic trimming to generate mature 3'-end of 5.8S rRNA from tricistronic rRNA transcript (SSU-rRNA, 5.8S rRNA, LSU-rRNA)"/>
    <property type="evidence" value="ECO:0007669"/>
    <property type="project" value="UniProtKB-ARBA"/>
</dbReference>
<keyword evidence="4" id="KW-0271">Exosome</keyword>
<dbReference type="GO" id="GO:0000176">
    <property type="term" value="C:nuclear exosome (RNase complex)"/>
    <property type="evidence" value="ECO:0007669"/>
    <property type="project" value="TreeGrafter"/>
</dbReference>
<dbReference type="InterPro" id="IPR050080">
    <property type="entry name" value="RNase_PH"/>
</dbReference>
<gene>
    <name evidence="8" type="ORF">LAMI_0E01926G</name>
</gene>